<comment type="caution">
    <text evidence="8">The sequence shown here is derived from an EMBL/GenBank/DDBJ whole genome shotgun (WGS) entry which is preliminary data.</text>
</comment>
<evidence type="ECO:0000313" key="8">
    <source>
        <dbReference type="EMBL" id="KIE04332.1"/>
    </source>
</evidence>
<keyword evidence="5 7" id="KW-1133">Transmembrane helix</keyword>
<evidence type="ECO:0000256" key="5">
    <source>
        <dbReference type="ARBA" id="ARBA00022989"/>
    </source>
</evidence>
<reference evidence="8 9" key="1">
    <citation type="submission" date="2014-11" db="EMBL/GenBank/DDBJ databases">
        <title>A Rickettsiales Symbiont of Amoebae With Ancient Features.</title>
        <authorList>
            <person name="Schulz F."/>
            <person name="Martijn J."/>
            <person name="Wascher F."/>
            <person name="Kostanjsek R."/>
            <person name="Ettema T.J."/>
            <person name="Horn M."/>
        </authorList>
    </citation>
    <scope>NUCLEOTIDE SEQUENCE [LARGE SCALE GENOMIC DNA]</scope>
    <source>
        <strain evidence="8 9">UWC36</strain>
    </source>
</reference>
<dbReference type="AlphaFoldDB" id="A0A0C1MQN5"/>
<feature type="transmembrane region" description="Helical" evidence="7">
    <location>
        <begin position="553"/>
        <end position="571"/>
    </location>
</feature>
<keyword evidence="3 7" id="KW-0812">Transmembrane</keyword>
<feature type="transmembrane region" description="Helical" evidence="7">
    <location>
        <begin position="577"/>
        <end position="602"/>
    </location>
</feature>
<comment type="subcellular location">
    <subcellularLocation>
        <location evidence="1">Cell membrane</location>
        <topology evidence="1">Multi-pass membrane protein</topology>
    </subcellularLocation>
</comment>
<evidence type="ECO:0000256" key="2">
    <source>
        <dbReference type="ARBA" id="ARBA00007802"/>
    </source>
</evidence>
<keyword evidence="9" id="KW-1185">Reference proteome</keyword>
<evidence type="ECO:0000256" key="3">
    <source>
        <dbReference type="ARBA" id="ARBA00022692"/>
    </source>
</evidence>
<gene>
    <name evidence="8" type="ORF">NF27_IN00730</name>
</gene>
<dbReference type="Proteomes" id="UP000031258">
    <property type="component" value="Unassembled WGS sequence"/>
</dbReference>
<evidence type="ECO:0000256" key="6">
    <source>
        <dbReference type="ARBA" id="ARBA00023136"/>
    </source>
</evidence>
<dbReference type="InterPro" id="IPR007688">
    <property type="entry name" value="Conjugal_tfr_TrbL/VirB6"/>
</dbReference>
<evidence type="ECO:0000256" key="7">
    <source>
        <dbReference type="SAM" id="Phobius"/>
    </source>
</evidence>
<dbReference type="STRING" id="86105.NF27_IN00730"/>
<evidence type="ECO:0000256" key="1">
    <source>
        <dbReference type="ARBA" id="ARBA00004651"/>
    </source>
</evidence>
<evidence type="ECO:0000256" key="4">
    <source>
        <dbReference type="ARBA" id="ARBA00022729"/>
    </source>
</evidence>
<comment type="similarity">
    <text evidence="2">Belongs to the TrbL/VirB6 family.</text>
</comment>
<keyword evidence="6 7" id="KW-0472">Membrane</keyword>
<dbReference type="Pfam" id="PF04610">
    <property type="entry name" value="TrbL"/>
    <property type="match status" value="1"/>
</dbReference>
<feature type="transmembrane region" description="Helical" evidence="7">
    <location>
        <begin position="417"/>
        <end position="439"/>
    </location>
</feature>
<dbReference type="EMBL" id="JSWE01000206">
    <property type="protein sequence ID" value="KIE04332.1"/>
    <property type="molecule type" value="Genomic_DNA"/>
</dbReference>
<organism evidence="8 9">
    <name type="scientific">Candidatus Jidaibacter acanthamoebae</name>
    <dbReference type="NCBI Taxonomy" id="86105"/>
    <lineage>
        <taxon>Bacteria</taxon>
        <taxon>Pseudomonadati</taxon>
        <taxon>Pseudomonadota</taxon>
        <taxon>Alphaproteobacteria</taxon>
        <taxon>Rickettsiales</taxon>
        <taxon>Candidatus Midichloriaceae</taxon>
        <taxon>Candidatus Jidaibacter</taxon>
    </lineage>
</organism>
<dbReference type="GO" id="GO:0005886">
    <property type="term" value="C:plasma membrane"/>
    <property type="evidence" value="ECO:0007669"/>
    <property type="project" value="UniProtKB-SubCell"/>
</dbReference>
<dbReference type="OrthoDB" id="7166133at2"/>
<accession>A0A0C1MQN5</accession>
<feature type="transmembrane region" description="Helical" evidence="7">
    <location>
        <begin position="386"/>
        <end position="405"/>
    </location>
</feature>
<keyword evidence="4" id="KW-0732">Signal</keyword>
<feature type="transmembrane region" description="Helical" evidence="7">
    <location>
        <begin position="614"/>
        <end position="635"/>
    </location>
</feature>
<dbReference type="RefSeq" id="WP_039458951.1">
    <property type="nucleotide sequence ID" value="NZ_JSWE01000206.1"/>
</dbReference>
<feature type="transmembrane region" description="Helical" evidence="7">
    <location>
        <begin position="530"/>
        <end position="548"/>
    </location>
</feature>
<sequence length="798" mass="88845">MTQIKYGTKLLLVFFFLLIVANEALAFNSLEEFESYQDNGTFACLRLNKISGHDETQVLFDSFQKSKKEKGEEHTRVHTPLNASMFSYVTNFARQAVGAIDSVIGAIPMMHRFTLGNICTNAYIVRPHEYINRMNGWIDSKMQPSGGYRNQHPLALTATDIPFYYSCDPEWDPLHNSKIYRSEAERHFRGKVWGYMGAASPFCAGIAKNYALKEMVGQVRIEYADSYSPRNGNSSLSAREGKFLKAGESVELRSVIFHAYNYFNTSLGKMQLCVATPETVIPIKVGCASIAPPVERAVEPPFLEQIKSTRCYHLISGREDLQSLGKALPITDQRSRNGLAMKLFLESEFHVTSTVVGCVKDMILKVFLGANQSNKRGLLTILHENFRGLVFAVLVLYVSLVGIKIMSSIQVPNQGEFLMYIIKFTLVLVFTGSGTWYYYQQGEAKGLFPAIVSGTEELSLIFFKVQVDKDPVGLCNYWFEGKELLGQRDISVSSFAGKIEPTAGSHRVKLTFWDFVDCKLANYLNFGSCHYSMSGMISMWIGAAALFVSGDGFLLTIISVLYVFLLLLIIFRFTSVFIHSLFIVAVLILISPIMLCFSLFNPTKNIFQSWFRMIIGYIIAPAVLFILLSFMLTVLDSIYFGELTTKSAEIKEHNIPITQACKDIDSIFCTTIGMVAKDPCSANIGVFAENYIEPVDLGALGEFKRLKPLAIKSYFHPALKLLLFVTIFYFFIGGAIQLIVVLTGVYGVADTSRGSINILSPVRSLVGMAAGNASHMLGMSVGKIVGGGDQNDNKVPRR</sequence>
<evidence type="ECO:0000313" key="9">
    <source>
        <dbReference type="Proteomes" id="UP000031258"/>
    </source>
</evidence>
<protein>
    <recommendedName>
        <fullName evidence="10">Type IV secretion system protein VirB6</fullName>
    </recommendedName>
</protein>
<feature type="transmembrane region" description="Helical" evidence="7">
    <location>
        <begin position="721"/>
        <end position="749"/>
    </location>
</feature>
<dbReference type="GO" id="GO:0030255">
    <property type="term" value="P:protein secretion by the type IV secretion system"/>
    <property type="evidence" value="ECO:0007669"/>
    <property type="project" value="InterPro"/>
</dbReference>
<name>A0A0C1MQN5_9RICK</name>
<evidence type="ECO:0008006" key="10">
    <source>
        <dbReference type="Google" id="ProtNLM"/>
    </source>
</evidence>
<proteinExistence type="inferred from homology"/>